<name>F0XVM8_AURAN</name>
<keyword evidence="3" id="KW-1185">Reference proteome</keyword>
<feature type="compositionally biased region" description="Basic and acidic residues" evidence="1">
    <location>
        <begin position="1"/>
        <end position="18"/>
    </location>
</feature>
<feature type="compositionally biased region" description="Basic residues" evidence="1">
    <location>
        <begin position="368"/>
        <end position="388"/>
    </location>
</feature>
<feature type="compositionally biased region" description="Basic and acidic residues" evidence="1">
    <location>
        <begin position="98"/>
        <end position="155"/>
    </location>
</feature>
<organism evidence="3">
    <name type="scientific">Aureococcus anophagefferens</name>
    <name type="common">Harmful bloom alga</name>
    <dbReference type="NCBI Taxonomy" id="44056"/>
    <lineage>
        <taxon>Eukaryota</taxon>
        <taxon>Sar</taxon>
        <taxon>Stramenopiles</taxon>
        <taxon>Ochrophyta</taxon>
        <taxon>Pelagophyceae</taxon>
        <taxon>Pelagomonadales</taxon>
        <taxon>Pelagomonadaceae</taxon>
        <taxon>Aureococcus</taxon>
    </lineage>
</organism>
<feature type="compositionally biased region" description="Basic residues" evidence="1">
    <location>
        <begin position="402"/>
        <end position="413"/>
    </location>
</feature>
<reference evidence="2 3" key="1">
    <citation type="journal article" date="2011" name="Proc. Natl. Acad. Sci. U.S.A.">
        <title>Niche of harmful alga Aureococcus anophagefferens revealed through ecogenomics.</title>
        <authorList>
            <person name="Gobler C.J."/>
            <person name="Berry D.L."/>
            <person name="Dyhrman S.T."/>
            <person name="Wilhelm S.W."/>
            <person name="Salamov A."/>
            <person name="Lobanov A.V."/>
            <person name="Zhang Y."/>
            <person name="Collier J.L."/>
            <person name="Wurch L.L."/>
            <person name="Kustka A.B."/>
            <person name="Dill B.D."/>
            <person name="Shah M."/>
            <person name="VerBerkmoes N.C."/>
            <person name="Kuo A."/>
            <person name="Terry A."/>
            <person name="Pangilinan J."/>
            <person name="Lindquist E.A."/>
            <person name="Lucas S."/>
            <person name="Paulsen I.T."/>
            <person name="Hattenrath-Lehmann T.K."/>
            <person name="Talmage S.C."/>
            <person name="Walker E.A."/>
            <person name="Koch F."/>
            <person name="Burson A.M."/>
            <person name="Marcoval M.A."/>
            <person name="Tang Y.Z."/>
            <person name="Lecleir G.R."/>
            <person name="Coyne K.J."/>
            <person name="Berg G.M."/>
            <person name="Bertrand E.M."/>
            <person name="Saito M.A."/>
            <person name="Gladyshev V.N."/>
            <person name="Grigoriev I.V."/>
        </authorList>
    </citation>
    <scope>NUCLEOTIDE SEQUENCE [LARGE SCALE GENOMIC DNA]</scope>
    <source>
        <strain evidence="3">CCMP 1984</strain>
    </source>
</reference>
<feature type="compositionally biased region" description="Low complexity" evidence="1">
    <location>
        <begin position="334"/>
        <end position="344"/>
    </location>
</feature>
<feature type="compositionally biased region" description="Basic residues" evidence="1">
    <location>
        <begin position="164"/>
        <end position="185"/>
    </location>
</feature>
<gene>
    <name evidence="2" type="ORF">AURANDRAFT_70523</name>
</gene>
<dbReference type="Proteomes" id="UP000002729">
    <property type="component" value="Unassembled WGS sequence"/>
</dbReference>
<feature type="compositionally biased region" description="Basic and acidic residues" evidence="1">
    <location>
        <begin position="59"/>
        <end position="68"/>
    </location>
</feature>
<evidence type="ECO:0000256" key="1">
    <source>
        <dbReference type="SAM" id="MobiDB-lite"/>
    </source>
</evidence>
<feature type="compositionally biased region" description="Basic and acidic residues" evidence="1">
    <location>
        <begin position="209"/>
        <end position="220"/>
    </location>
</feature>
<protein>
    <submittedName>
        <fullName evidence="2">Expressed protein</fullName>
    </submittedName>
</protein>
<feature type="compositionally biased region" description="Basic residues" evidence="1">
    <location>
        <begin position="484"/>
        <end position="502"/>
    </location>
</feature>
<feature type="compositionally biased region" description="Basic and acidic residues" evidence="1">
    <location>
        <begin position="507"/>
        <end position="520"/>
    </location>
</feature>
<dbReference type="KEGG" id="aaf:AURANDRAFT_70523"/>
<dbReference type="AlphaFoldDB" id="F0XVM8"/>
<feature type="compositionally biased region" description="Basic residues" evidence="1">
    <location>
        <begin position="521"/>
        <end position="551"/>
    </location>
</feature>
<dbReference type="GeneID" id="20227806"/>
<evidence type="ECO:0000313" key="3">
    <source>
        <dbReference type="Proteomes" id="UP000002729"/>
    </source>
</evidence>
<sequence>RHGREDWSRTDSDPRQDARGPGPRRAGARLLRAPRPHGRRAAPGTSLVVLGAGRRKGRRDPPVQDLLRRRALRGGGGVPARRQRPVLRRRARRPPHGPAEDGGLRDGPVARRADPRGRQRPGRADGAREPRRPRREQERQARGDGRALRRHDGLPRARGGLFRVLRHGLRGHRREPRPRGHRRVRDGRGEPPGLHGPARQADAAVQPPDRGEDAARRHGVDGLPRGALHVPRGHGRRRADRVVRADARGAPVVGGLEDLRLHARAAHRLGAPRAPGEPRRQRLLLAQPQRRRDDAQVHRARPEAPLRQGLVLRPLPPGPGLRGQHHVPDDRPVRGGLPEPGLLRLRPDVRDARRRVARRPPAEPFDPRRRRRLRGLHHRPRARRRRAPRRDDLLHGREPRGRRLRAQPRRRRGDGRDLHEGLQARGGRRVLRDLRRGHGRRRLDGRLRGRRRDGRVVEAQLRPGAGHLRRPAARVRPVDARAVGPRRRLRRARGPARRRRAVGRGGVQDHRRPGDHDGRRPRGRGLRRGRGGRRAGRAPHRRRVGGHHRGPAQRGRLLLAQDRPQQDRPHEGEAPRRGGRAARGRPLRGQARRRRRAQRLLLLGALHADLGHGDQDGRPGRHVEPRAVEDEAGVALGVW</sequence>
<dbReference type="EMBL" id="GL833120">
    <property type="protein sequence ID" value="EGB13113.1"/>
    <property type="molecule type" value="Genomic_DNA"/>
</dbReference>
<accession>F0XVM8</accession>
<feature type="region of interest" description="Disordered" evidence="1">
    <location>
        <begin position="289"/>
        <end position="437"/>
    </location>
</feature>
<feature type="region of interest" description="Disordered" evidence="1">
    <location>
        <begin position="460"/>
        <end position="594"/>
    </location>
</feature>
<feature type="compositionally biased region" description="Basic and acidic residues" evidence="1">
    <location>
        <begin position="564"/>
        <end position="576"/>
    </location>
</feature>
<feature type="compositionally biased region" description="Basic residues" evidence="1">
    <location>
        <begin position="577"/>
        <end position="594"/>
    </location>
</feature>
<feature type="compositionally biased region" description="Basic and acidic residues" evidence="1">
    <location>
        <begin position="290"/>
        <end position="304"/>
    </location>
</feature>
<feature type="compositionally biased region" description="Low complexity" evidence="1">
    <location>
        <begin position="19"/>
        <end position="31"/>
    </location>
</feature>
<feature type="region of interest" description="Disordered" evidence="1">
    <location>
        <begin position="1"/>
        <end position="241"/>
    </location>
</feature>
<evidence type="ECO:0000313" key="2">
    <source>
        <dbReference type="EMBL" id="EGB13113.1"/>
    </source>
</evidence>
<feature type="compositionally biased region" description="Basic residues" evidence="1">
    <location>
        <begin position="81"/>
        <end position="95"/>
    </location>
</feature>
<feature type="non-terminal residue" evidence="2">
    <location>
        <position position="1"/>
    </location>
</feature>
<proteinExistence type="predicted"/>
<dbReference type="InParanoid" id="F0XVM8"/>
<dbReference type="RefSeq" id="XP_009032712.1">
    <property type="nucleotide sequence ID" value="XM_009034464.1"/>
</dbReference>
<feature type="compositionally biased region" description="Basic and acidic residues" evidence="1">
    <location>
        <begin position="389"/>
        <end position="401"/>
    </location>
</feature>
<dbReference type="OMA" id="FQMAGAS"/>